<evidence type="ECO:0000256" key="1">
    <source>
        <dbReference type="SAM" id="MobiDB-lite"/>
    </source>
</evidence>
<organism evidence="2 3">
    <name type="scientific">Prorocentrum cordatum</name>
    <dbReference type="NCBI Taxonomy" id="2364126"/>
    <lineage>
        <taxon>Eukaryota</taxon>
        <taxon>Sar</taxon>
        <taxon>Alveolata</taxon>
        <taxon>Dinophyceae</taxon>
        <taxon>Prorocentrales</taxon>
        <taxon>Prorocentraceae</taxon>
        <taxon>Prorocentrum</taxon>
    </lineage>
</organism>
<protein>
    <submittedName>
        <fullName evidence="2">Uncharacterized protein</fullName>
    </submittedName>
</protein>
<accession>A0ABN9W1R3</accession>
<evidence type="ECO:0000313" key="3">
    <source>
        <dbReference type="Proteomes" id="UP001189429"/>
    </source>
</evidence>
<sequence length="1139" mass="122747">MVAAKSMEMTGEIQPGWIEAFAADKKYLSKAQFDVNDLDGDGIKANVLGALPLLEAPIAMRPHYTPAWEAQVLEKNLLAEKEFEQETGIEIDDDLVRDSNSGCEVGCELLSMISKKNKDQDRPVFVPIRNGKVIEVNIHVQQGKGRHGGNKKDRKKERRNNDPVVAAKRAAFALAAAQATSPPAPAEAAQPRLALPAPQATAATPAAAPAAPPAAPANAAQPFLQAQAPSGPPGGPGGPPDGGDPGGDEQDCAAKQADKALPKLLFGLLLSTDSFFNKDKKQLGTVLLRYSPQSSATAGGFAQGFRQGNLEWVTLTGLVEMREKAALDQYIKQQRDAERRAVVCFTRELRKQKAKFAGEDDEWAANEVARKAANETADEAANEAPHPEANGAADEAADQAANEAADEAANQATEEAANRRPVKCLVVAEPRCFAMRHGAKHCENGCDEGRVHKYWRGYIESPAGHGQGGFVKKLDVGCPVSEIFMVNKSFGVHAQWAQRWAYRLYTHRASFLGEAQILRALEPEVATETLEQSLESAWVRYQLWQRSSACEGARVALAASVLELPLEDLLQSCASWYRPLMKERRLCAWRASGDRLDIVCVDGNAKLHRRSCGAPCAEAVYHEALDLHLVRGCPESPLQKGVLCRRHQELADRPALAGDIEAHRVRAPLSTGAFLDVEVRLAGFGNWQPACTVPDSTVQAYFARNAEQVIQERKRQRQERRDFLRRQPRLVLGDWASGHAKAKCPCKTHKESVSAIRAASRSAGFLAAVSESGVVGALEEVITAETLSQRYCFLADVATAVPELKTLVHDDACHVRLFAKGRAEGAPPGSLAARLGHFRYIVDRPHSKGHVDATCRAECFPDVPANAAALGDFPTPICESVNAQLSPLAHTVHHMRRWVCDFIVGECVDVHNELRAWEAARGAARAARKAARQDRAPAPRLVPAGIPAAGAPAAGAAPGAAPAAAGAAPEATHPPIVRRKLRPVWAAAAADGDKFFECQAFYKGRPANPMAFACPGARVIFGTDTAAGVAVCAGRAERGCNADDAQRLVRAVPARLRDELTAFLAPALSFDVLRMSAVFDLRPLNLTWPALEEALGAQPVKQNQGFPRFRGSDVNARLDALCRRPGAIARRPPPAARPV</sequence>
<feature type="compositionally biased region" description="Low complexity" evidence="1">
    <location>
        <begin position="216"/>
        <end position="229"/>
    </location>
</feature>
<dbReference type="Proteomes" id="UP001189429">
    <property type="component" value="Unassembled WGS sequence"/>
</dbReference>
<name>A0ABN9W1R3_9DINO</name>
<proteinExistence type="predicted"/>
<feature type="region of interest" description="Disordered" evidence="1">
    <location>
        <begin position="139"/>
        <end position="162"/>
    </location>
</feature>
<dbReference type="PANTHER" id="PTHR13328">
    <property type="entry name" value="NEGATIVE ELONGATION FACTOR A NELF-A"/>
    <property type="match status" value="1"/>
</dbReference>
<evidence type="ECO:0000313" key="2">
    <source>
        <dbReference type="EMBL" id="CAK0878524.1"/>
    </source>
</evidence>
<feature type="compositionally biased region" description="Low complexity" evidence="1">
    <location>
        <begin position="197"/>
        <end position="209"/>
    </location>
</feature>
<feature type="compositionally biased region" description="Pro residues" evidence="1">
    <location>
        <begin position="230"/>
        <end position="239"/>
    </location>
</feature>
<reference evidence="2" key="1">
    <citation type="submission" date="2023-10" db="EMBL/GenBank/DDBJ databases">
        <authorList>
            <person name="Chen Y."/>
            <person name="Shah S."/>
            <person name="Dougan E. K."/>
            <person name="Thang M."/>
            <person name="Chan C."/>
        </authorList>
    </citation>
    <scope>NUCLEOTIDE SEQUENCE [LARGE SCALE GENOMIC DNA]</scope>
</reference>
<feature type="region of interest" description="Disordered" evidence="1">
    <location>
        <begin position="372"/>
        <end position="414"/>
    </location>
</feature>
<comment type="caution">
    <text evidence="2">The sequence shown here is derived from an EMBL/GenBank/DDBJ whole genome shotgun (WGS) entry which is preliminary data.</text>
</comment>
<feature type="compositionally biased region" description="Low complexity" evidence="1">
    <location>
        <begin position="382"/>
        <end position="414"/>
    </location>
</feature>
<keyword evidence="3" id="KW-1185">Reference proteome</keyword>
<dbReference type="PANTHER" id="PTHR13328:SF4">
    <property type="entry name" value="NEGATIVE ELONGATION FACTOR A"/>
    <property type="match status" value="1"/>
</dbReference>
<dbReference type="InterPro" id="IPR052828">
    <property type="entry name" value="NELF-A_domain"/>
</dbReference>
<feature type="region of interest" description="Disordered" evidence="1">
    <location>
        <begin position="197"/>
        <end position="252"/>
    </location>
</feature>
<feature type="compositionally biased region" description="Basic residues" evidence="1">
    <location>
        <begin position="144"/>
        <end position="158"/>
    </location>
</feature>
<dbReference type="EMBL" id="CAUYUJ010017857">
    <property type="protein sequence ID" value="CAK0878524.1"/>
    <property type="molecule type" value="Genomic_DNA"/>
</dbReference>
<gene>
    <name evidence="2" type="ORF">PCOR1329_LOCUS62254</name>
</gene>